<sequence>MALRLAKPKPKDPALQVSDWLARSFVVPAGISRGEPFRLHDFQLEFLRAYLEVQEGSPRFRTLIFSLPRKTGKSTFMGGLLLARMLPDSPIFLPNFRAVCVAPTAKFAGFVPQAAIDLMEAAGRGDEIRLKHAPSPGRLVVGNGHCQLLSGDSKSGHGDDVDLAILDEGGLFPRRQDEIFDATFNALAARDGSQILTGTRLDSPRFSELIETENPRTYVQLHAADKDGDTGDPKQWAKATPGGFKIKSKAFIRDAFEKAKASGSLEDFKTSHLNLPGNPARELLVSYDTLAKCYRDDPNTIPGEPVHVGIDLGGAASMTAATIAYEHSGVIKVLGAFPSADMTLKERGKRDLVGDLWHRAALAGDLIETSGSVSDLQEFLPELISRIGNHPVASVSCDRYRQHEFETALARAKISWPIIYRGTGPKDGDADIRATRRLFLAGAVQMQRSILLEGSIGEADVRVSATGATQLDKSHLHARIDVAQSLCLACSALLRARETVLPEYFVEVL</sequence>
<evidence type="ECO:0000259" key="1">
    <source>
        <dbReference type="Pfam" id="PF20441"/>
    </source>
</evidence>
<accession>A0A9Q9HH56</accession>
<dbReference type="Gene3D" id="3.40.50.300">
    <property type="entry name" value="P-loop containing nucleotide triphosphate hydrolases"/>
    <property type="match status" value="1"/>
</dbReference>
<feature type="domain" description="Terminase large subunit-like endonuclease" evidence="1">
    <location>
        <begin position="218"/>
        <end position="491"/>
    </location>
</feature>
<dbReference type="PANTHER" id="PTHR41287">
    <property type="match status" value="1"/>
</dbReference>
<reference evidence="2" key="1">
    <citation type="submission" date="2021-08" db="EMBL/GenBank/DDBJ databases">
        <authorList>
            <person name="Nwanade C."/>
            <person name="Wang M."/>
            <person name="Masoudi A."/>
            <person name="Yu Z."/>
            <person name="Liu J."/>
        </authorList>
    </citation>
    <scope>NUCLEOTIDE SEQUENCE</scope>
    <source>
        <strain evidence="2">S122</strain>
    </source>
</reference>
<dbReference type="Pfam" id="PF20441">
    <property type="entry name" value="TerL_nuclease"/>
    <property type="match status" value="1"/>
</dbReference>
<dbReference type="GO" id="GO:0004519">
    <property type="term" value="F:endonuclease activity"/>
    <property type="evidence" value="ECO:0007669"/>
    <property type="project" value="InterPro"/>
</dbReference>
<dbReference type="InterPro" id="IPR027417">
    <property type="entry name" value="P-loop_NTPase"/>
</dbReference>
<proteinExistence type="predicted"/>
<evidence type="ECO:0000313" key="2">
    <source>
        <dbReference type="EMBL" id="UWQ52741.1"/>
    </source>
</evidence>
<dbReference type="KEGG" id="lcae:K3721_12005"/>
<dbReference type="AlphaFoldDB" id="A0A9Q9HH56"/>
<organism evidence="2 3">
    <name type="scientific">Leisingera caerulea</name>
    <name type="common">Phaeobacter caeruleus</name>
    <dbReference type="NCBI Taxonomy" id="506591"/>
    <lineage>
        <taxon>Bacteria</taxon>
        <taxon>Pseudomonadati</taxon>
        <taxon>Pseudomonadota</taxon>
        <taxon>Alphaproteobacteria</taxon>
        <taxon>Rhodobacterales</taxon>
        <taxon>Roseobacteraceae</taxon>
        <taxon>Leisingera</taxon>
    </lineage>
</organism>
<dbReference type="EMBL" id="CP081070">
    <property type="protein sequence ID" value="UWQ52741.1"/>
    <property type="molecule type" value="Genomic_DNA"/>
</dbReference>
<dbReference type="InterPro" id="IPR005021">
    <property type="entry name" value="Terminase_largesu-like"/>
</dbReference>
<dbReference type="InterPro" id="IPR046462">
    <property type="entry name" value="TerL_nuclease"/>
</dbReference>
<gene>
    <name evidence="2" type="ORF">K3721_12005</name>
</gene>
<dbReference type="PANTHER" id="PTHR41287:SF1">
    <property type="entry name" value="PROTEIN YMFN"/>
    <property type="match status" value="1"/>
</dbReference>
<protein>
    <recommendedName>
        <fullName evidence="1">Terminase large subunit-like endonuclease domain-containing protein</fullName>
    </recommendedName>
</protein>
<dbReference type="Proteomes" id="UP001058713">
    <property type="component" value="Chromosome"/>
</dbReference>
<name>A0A9Q9HH56_LEICA</name>
<dbReference type="RefSeq" id="WP_259970514.1">
    <property type="nucleotide sequence ID" value="NZ_CP081070.1"/>
</dbReference>
<evidence type="ECO:0000313" key="3">
    <source>
        <dbReference type="Proteomes" id="UP001058713"/>
    </source>
</evidence>